<evidence type="ECO:0000259" key="1">
    <source>
        <dbReference type="Pfam" id="PF13228"/>
    </source>
</evidence>
<dbReference type="InterPro" id="IPR043519">
    <property type="entry name" value="NT_sf"/>
</dbReference>
<dbReference type="Proteomes" id="UP000287233">
    <property type="component" value="Chromosome"/>
</dbReference>
<reference evidence="3" key="1">
    <citation type="submission" date="2018-12" db="EMBL/GenBank/DDBJ databases">
        <title>Complete genome sequence of an uncultured bacterium of the candidate phylum Bipolaricaulota.</title>
        <authorList>
            <person name="Kadnikov V.V."/>
            <person name="Mardanov A.V."/>
            <person name="Beletsky A.V."/>
            <person name="Frank Y.A."/>
            <person name="Karnachuk O.V."/>
            <person name="Ravin N.V."/>
        </authorList>
    </citation>
    <scope>NUCLEOTIDE SEQUENCE [LARGE SCALE GENOMIC DNA]</scope>
</reference>
<gene>
    <name evidence="2" type="ORF">BIP78_1084</name>
</gene>
<dbReference type="SUPFAM" id="SSF81301">
    <property type="entry name" value="Nucleotidyltransferase"/>
    <property type="match status" value="1"/>
</dbReference>
<dbReference type="Pfam" id="PF13228">
    <property type="entry name" value="DUF4037"/>
    <property type="match status" value="1"/>
</dbReference>
<protein>
    <recommendedName>
        <fullName evidence="1">DUF4037 domain-containing protein</fullName>
    </recommendedName>
</protein>
<organism evidence="2 3">
    <name type="scientific">Bipolaricaulis sibiricus</name>
    <dbReference type="NCBI Taxonomy" id="2501609"/>
    <lineage>
        <taxon>Bacteria</taxon>
        <taxon>Candidatus Bipolaricaulota</taxon>
        <taxon>Candidatus Bipolaricaulia</taxon>
        <taxon>Candidatus Bipolaricaulales</taxon>
        <taxon>Candidatus Bipolaricaulaceae</taxon>
        <taxon>Candidatus Bipolaricaulis</taxon>
    </lineage>
</organism>
<sequence>MERARELAKRYVGRPGVVGIYLVGSASRPFRDRISDYDIEVALDDAAYETTPLEERHVFAIDEGPPRRVDHEFYLRPWSELRAMEGSTHDLDHYPFRHAVILYDPQEELSTLFPRLALLPPAVRETRIKVHYAETAFSLGRATKCLDRGNAFAARLVLGDGALALVKLLAVVRGSWAPTRHWAAEELAILGVPEDLLAQASGVLSRPSPEGIKGLRNTLHAWLDVQGVTVHRDGMALIRWAFLTPEGKAAFRTWGAR</sequence>
<dbReference type="AlphaFoldDB" id="A0A410FVC1"/>
<name>A0A410FVC1_BIPS1</name>
<accession>A0A410FVC1</accession>
<proteinExistence type="predicted"/>
<evidence type="ECO:0000313" key="3">
    <source>
        <dbReference type="Proteomes" id="UP000287233"/>
    </source>
</evidence>
<feature type="domain" description="DUF4037" evidence="1">
    <location>
        <begin position="98"/>
        <end position="182"/>
    </location>
</feature>
<dbReference type="EMBL" id="CP034928">
    <property type="protein sequence ID" value="QAA76850.1"/>
    <property type="molecule type" value="Genomic_DNA"/>
</dbReference>
<dbReference type="InterPro" id="IPR025117">
    <property type="entry name" value="DUF4037"/>
</dbReference>
<dbReference type="KEGG" id="bih:BIP78_1084"/>
<evidence type="ECO:0000313" key="2">
    <source>
        <dbReference type="EMBL" id="QAA76850.1"/>
    </source>
</evidence>